<dbReference type="AlphaFoldDB" id="A0A0A2EWT5"/>
<organism evidence="2 3">
    <name type="scientific">Porphyromonas cangingivalis</name>
    <dbReference type="NCBI Taxonomy" id="36874"/>
    <lineage>
        <taxon>Bacteria</taxon>
        <taxon>Pseudomonadati</taxon>
        <taxon>Bacteroidota</taxon>
        <taxon>Bacteroidia</taxon>
        <taxon>Bacteroidales</taxon>
        <taxon>Porphyromonadaceae</taxon>
        <taxon>Porphyromonas</taxon>
    </lineage>
</organism>
<name>A0A0A2EWT5_PORCN</name>
<comment type="caution">
    <text evidence="2">The sequence shown here is derived from an EMBL/GenBank/DDBJ whole genome shotgun (WGS) entry which is preliminary data.</text>
</comment>
<feature type="domain" description="WYL" evidence="1">
    <location>
        <begin position="117"/>
        <end position="186"/>
    </location>
</feature>
<dbReference type="InterPro" id="IPR051534">
    <property type="entry name" value="CBASS_pafABC_assoc_protein"/>
</dbReference>
<proteinExistence type="predicted"/>
<evidence type="ECO:0000313" key="3">
    <source>
        <dbReference type="Proteomes" id="UP000030125"/>
    </source>
</evidence>
<dbReference type="PANTHER" id="PTHR34580:SF9">
    <property type="entry name" value="SLL5097 PROTEIN"/>
    <property type="match status" value="1"/>
</dbReference>
<reference evidence="2 3" key="1">
    <citation type="submission" date="2014-08" db="EMBL/GenBank/DDBJ databases">
        <title>Porphyromonas cangingivalis strain:COT-109_OH1386 Genome sequencing.</title>
        <authorList>
            <person name="Wallis C."/>
            <person name="Deusch O."/>
            <person name="O'Flynn C."/>
            <person name="Davis I."/>
            <person name="Jospin G."/>
            <person name="Darling A.E."/>
            <person name="Coil D.A."/>
            <person name="Alexiev A."/>
            <person name="Horsfall A."/>
            <person name="Kirkwood N."/>
            <person name="Harris S."/>
            <person name="Eisen J.A."/>
        </authorList>
    </citation>
    <scope>NUCLEOTIDE SEQUENCE [LARGE SCALE GENOMIC DNA]</scope>
    <source>
        <strain evidence="3">COT-109 OH1386</strain>
    </source>
</reference>
<gene>
    <name evidence="2" type="ORF">HQ35_00850</name>
</gene>
<keyword evidence="3" id="KW-1185">Reference proteome</keyword>
<dbReference type="PROSITE" id="PS52050">
    <property type="entry name" value="WYL"/>
    <property type="match status" value="1"/>
</dbReference>
<dbReference type="EMBL" id="JQJD01000001">
    <property type="protein sequence ID" value="KGN83348.1"/>
    <property type="molecule type" value="Genomic_DNA"/>
</dbReference>
<dbReference type="PANTHER" id="PTHR34580">
    <property type="match status" value="1"/>
</dbReference>
<evidence type="ECO:0000259" key="1">
    <source>
        <dbReference type="Pfam" id="PF13280"/>
    </source>
</evidence>
<dbReference type="Pfam" id="PF13280">
    <property type="entry name" value="WYL"/>
    <property type="match status" value="1"/>
</dbReference>
<dbReference type="Proteomes" id="UP000030125">
    <property type="component" value="Unassembled WGS sequence"/>
</dbReference>
<dbReference type="InterPro" id="IPR026881">
    <property type="entry name" value="WYL_dom"/>
</dbReference>
<sequence>MNGKHKFLIWLVETLQRKELSKEEIISAWQGSAINDAKKPFSHRTFERYKADIYREFGWCLKYNAQSRKYSIEREEMPFEQSSLYDWLMSAMRLRAFMDAKVDGDIVMLESAPSGSEHLLEVVRAIKESKVLKLSYQSFYWNEPKVFTFCPAFVRLFERRWYVIGKEEEEKKLRTYALERVIKLEVLEDRKYNFTHKEKKALDPKEYFRSAYGIMREEEPVQVRFRVLSPQDRYISRVPIHSSQKEISRTEEHTDFEVFVRPSFDFKQAILAQGRNLIILSPQSLREEIKGEVTKILKSYE</sequence>
<dbReference type="RefSeq" id="WP_036850034.1">
    <property type="nucleotide sequence ID" value="NZ_JQJD01000001.1"/>
</dbReference>
<accession>A0A0A2EWT5</accession>
<protein>
    <recommendedName>
        <fullName evidence="1">WYL domain-containing protein</fullName>
    </recommendedName>
</protein>
<dbReference type="OrthoDB" id="43316at2"/>
<evidence type="ECO:0000313" key="2">
    <source>
        <dbReference type="EMBL" id="KGN83348.1"/>
    </source>
</evidence>